<evidence type="ECO:0000256" key="1">
    <source>
        <dbReference type="SAM" id="Coils"/>
    </source>
</evidence>
<feature type="region of interest" description="Disordered" evidence="2">
    <location>
        <begin position="195"/>
        <end position="371"/>
    </location>
</feature>
<keyword evidence="1" id="KW-0175">Coiled coil</keyword>
<dbReference type="GeneID" id="87873191"/>
<accession>A0AAJ0HZ26</accession>
<sequence>MVSFVQPPVLYGFDPEIQEDHPFDNVWSAGFVAKIYTNEQHNEVRRFMVDSSAMQELKYANNVFVLFRALRRCGEFWGQPEFWNAMARGYSTKPSYVRELVYMLVDARKTALQRMRRVHNSPTTHVVDEFIAWLDQYGPQLTSQNAGRLTDPLLFSTASGFFNDMRGTLINCNNIPTFVIGKPPRRARILEAQRSVPRASPQVPLDSQRQPNQISPTRSRTPPTMPVKAEPRGTGWEFLLEPNRKSEQQPVPPRKRSGSPFAQDDVHPTKRHHSSGWYPEQHSAPQHWHPDNNRSPLRQSDKDEYHGWHQSGERLPPLGPRSEEAFLFRPPTAPRAQSQLERQHGHDQQRSDQQRLKQQQMENQKLRQRQVEEERLKAQKIKERRLELQKLEQEKLRLERELQEHQELLEKQRLEQQKLDQQKLQEQARVKEFKKRADIPGLRPSPHPSVVSSDEEVAGWKEMVSTLEKKLADTEGQLKAAAVIRPLERSISKFQSDVSGLHGDMSTLFDSFQVMVDRMAFIQDDIMCIKENFQSKERQHNGIAEFSVSVEDVKTSVALVLSEISDLRLQHQQLEKRVAATPLRTAPSRDSEALMTALAAISQKVDALNNEVSDLRKEGQAQRGIASPPATNAGDLKDIMGVVKTISDNVDQLKNEVMDLKEERARMNDTADSSASISVSVDAELIKALFGEQKALIQSQSQKLDRMAKEISSLQAQVYASGRTQPQPKSLKQAMAAAEKDLQHHLITMQNYRNKMAERGNPPSTVVANMADMCQTLEECIQYSKTGQK</sequence>
<reference evidence="3 4" key="1">
    <citation type="journal article" date="2023" name="Mol. Phylogenet. Evol.">
        <title>Genome-scale phylogeny and comparative genomics of the fungal order Sordariales.</title>
        <authorList>
            <person name="Hensen N."/>
            <person name="Bonometti L."/>
            <person name="Westerberg I."/>
            <person name="Brannstrom I.O."/>
            <person name="Guillou S."/>
            <person name="Cros-Aarteil S."/>
            <person name="Calhoun S."/>
            <person name="Haridas S."/>
            <person name="Kuo A."/>
            <person name="Mondo S."/>
            <person name="Pangilinan J."/>
            <person name="Riley R."/>
            <person name="LaButti K."/>
            <person name="Andreopoulos B."/>
            <person name="Lipzen A."/>
            <person name="Chen C."/>
            <person name="Yan M."/>
            <person name="Daum C."/>
            <person name="Ng V."/>
            <person name="Clum A."/>
            <person name="Steindorff A."/>
            <person name="Ohm R.A."/>
            <person name="Martin F."/>
            <person name="Silar P."/>
            <person name="Natvig D.O."/>
            <person name="Lalanne C."/>
            <person name="Gautier V."/>
            <person name="Ament-Velasquez S.L."/>
            <person name="Kruys A."/>
            <person name="Hutchinson M.I."/>
            <person name="Powell A.J."/>
            <person name="Barry K."/>
            <person name="Miller A.N."/>
            <person name="Grigoriev I.V."/>
            <person name="Debuchy R."/>
            <person name="Gladieux P."/>
            <person name="Hiltunen Thoren M."/>
            <person name="Johannesson H."/>
        </authorList>
    </citation>
    <scope>NUCLEOTIDE SEQUENCE [LARGE SCALE GENOMIC DNA]</scope>
    <source>
        <strain evidence="3 4">FGSC 10403</strain>
    </source>
</reference>
<feature type="coiled-coil region" evidence="1">
    <location>
        <begin position="697"/>
        <end position="755"/>
    </location>
</feature>
<dbReference type="PANTHER" id="PTHR46576:SF1">
    <property type="entry name" value="BROMO ADJACENT HOMOLOGY DOMAIN-CONTAINING 1 PROTEIN"/>
    <property type="match status" value="1"/>
</dbReference>
<keyword evidence="4" id="KW-1185">Reference proteome</keyword>
<dbReference type="AlphaFoldDB" id="A0AAJ0HZ26"/>
<evidence type="ECO:0000313" key="3">
    <source>
        <dbReference type="EMBL" id="KAK3485362.1"/>
    </source>
</evidence>
<organism evidence="3 4">
    <name type="scientific">Neurospora hispaniola</name>
    <dbReference type="NCBI Taxonomy" id="588809"/>
    <lineage>
        <taxon>Eukaryota</taxon>
        <taxon>Fungi</taxon>
        <taxon>Dikarya</taxon>
        <taxon>Ascomycota</taxon>
        <taxon>Pezizomycotina</taxon>
        <taxon>Sordariomycetes</taxon>
        <taxon>Sordariomycetidae</taxon>
        <taxon>Sordariales</taxon>
        <taxon>Sordariaceae</taxon>
        <taxon>Neurospora</taxon>
    </lineage>
</organism>
<dbReference type="EMBL" id="JAULSX010000010">
    <property type="protein sequence ID" value="KAK3485362.1"/>
    <property type="molecule type" value="Genomic_DNA"/>
</dbReference>
<gene>
    <name evidence="3" type="ORF">B0T23DRAFT_326754</name>
</gene>
<dbReference type="PANTHER" id="PTHR46576">
    <property type="entry name" value="BROMO ADJACENT HOMOLOGY DOMAIN-CONTAINING 1 PROTEIN"/>
    <property type="match status" value="1"/>
</dbReference>
<feature type="coiled-coil region" evidence="1">
    <location>
        <begin position="557"/>
        <end position="618"/>
    </location>
</feature>
<name>A0AAJ0HZ26_9PEZI</name>
<comment type="caution">
    <text evidence="3">The sequence shown here is derived from an EMBL/GenBank/DDBJ whole genome shotgun (WGS) entry which is preliminary data.</text>
</comment>
<protein>
    <submittedName>
        <fullName evidence="3">Uncharacterized protein</fullName>
    </submittedName>
</protein>
<feature type="compositionally biased region" description="Polar residues" evidence="2">
    <location>
        <begin position="205"/>
        <end position="214"/>
    </location>
</feature>
<dbReference type="RefSeq" id="XP_062688266.1">
    <property type="nucleotide sequence ID" value="XM_062835569.1"/>
</dbReference>
<proteinExistence type="predicted"/>
<dbReference type="InterPro" id="IPR053032">
    <property type="entry name" value="BAH_domain-containing"/>
</dbReference>
<feature type="coiled-coil region" evidence="1">
    <location>
        <begin position="643"/>
        <end position="670"/>
    </location>
</feature>
<evidence type="ECO:0000256" key="2">
    <source>
        <dbReference type="SAM" id="MobiDB-lite"/>
    </source>
</evidence>
<feature type="compositionally biased region" description="Basic and acidic residues" evidence="2">
    <location>
        <begin position="341"/>
        <end position="355"/>
    </location>
</feature>
<dbReference type="Proteomes" id="UP001285908">
    <property type="component" value="Unassembled WGS sequence"/>
</dbReference>
<evidence type="ECO:0000313" key="4">
    <source>
        <dbReference type="Proteomes" id="UP001285908"/>
    </source>
</evidence>